<reference evidence="2" key="1">
    <citation type="journal article" date="2021" name="BMC Genomics">
        <title>Chromosome-level genome assembly and manually-curated proteome of model necrotroph Parastagonospora nodorum Sn15 reveals a genome-wide trove of candidate effector homologs, and redundancy of virulence-related functions within an accessory chromosome.</title>
        <authorList>
            <person name="Bertazzoni S."/>
            <person name="Jones D.A.B."/>
            <person name="Phan H.T."/>
            <person name="Tan K.-C."/>
            <person name="Hane J.K."/>
        </authorList>
    </citation>
    <scope>NUCLEOTIDE SEQUENCE [LARGE SCALE GENOMIC DNA]</scope>
    <source>
        <strain evidence="2">SN15 / ATCC MYA-4574 / FGSC 10173)</strain>
    </source>
</reference>
<evidence type="ECO:0000313" key="1">
    <source>
        <dbReference type="EMBL" id="QRC99121.1"/>
    </source>
</evidence>
<name>A0A7U2I432_PHANO</name>
<accession>A0A7U2I432</accession>
<gene>
    <name evidence="1" type="ORF">JI435_413050</name>
</gene>
<dbReference type="EMBL" id="CP069031">
    <property type="protein sequence ID" value="QRC99121.1"/>
    <property type="molecule type" value="Genomic_DNA"/>
</dbReference>
<dbReference type="VEuPathDB" id="FungiDB:JI435_413050"/>
<proteinExistence type="predicted"/>
<keyword evidence="2" id="KW-1185">Reference proteome</keyword>
<sequence>MEKCSPDPKTKKTGEQIPPLGTVLCIQMAVMGASDFEGASRRECGARKRIGGAIWQIAGR</sequence>
<protein>
    <submittedName>
        <fullName evidence="1">Uncharacterized protein</fullName>
    </submittedName>
</protein>
<dbReference type="AlphaFoldDB" id="A0A7U2I432"/>
<dbReference type="Proteomes" id="UP000663193">
    <property type="component" value="Chromosome 9"/>
</dbReference>
<evidence type="ECO:0000313" key="2">
    <source>
        <dbReference type="Proteomes" id="UP000663193"/>
    </source>
</evidence>
<organism evidence="1 2">
    <name type="scientific">Phaeosphaeria nodorum (strain SN15 / ATCC MYA-4574 / FGSC 10173)</name>
    <name type="common">Glume blotch fungus</name>
    <name type="synonym">Parastagonospora nodorum</name>
    <dbReference type="NCBI Taxonomy" id="321614"/>
    <lineage>
        <taxon>Eukaryota</taxon>
        <taxon>Fungi</taxon>
        <taxon>Dikarya</taxon>
        <taxon>Ascomycota</taxon>
        <taxon>Pezizomycotina</taxon>
        <taxon>Dothideomycetes</taxon>
        <taxon>Pleosporomycetidae</taxon>
        <taxon>Pleosporales</taxon>
        <taxon>Pleosporineae</taxon>
        <taxon>Phaeosphaeriaceae</taxon>
        <taxon>Parastagonospora</taxon>
    </lineage>
</organism>